<dbReference type="AlphaFoldDB" id="A0A7C9IS77"/>
<feature type="transmembrane region" description="Helical" evidence="6">
    <location>
        <begin position="42"/>
        <end position="59"/>
    </location>
</feature>
<feature type="transmembrane region" description="Helical" evidence="6">
    <location>
        <begin position="79"/>
        <end position="97"/>
    </location>
</feature>
<evidence type="ECO:0000313" key="9">
    <source>
        <dbReference type="Proteomes" id="UP000480350"/>
    </source>
</evidence>
<keyword evidence="5 6" id="KW-0472">Membrane</keyword>
<feature type="transmembrane region" description="Helical" evidence="6">
    <location>
        <begin position="250"/>
        <end position="269"/>
    </location>
</feature>
<dbReference type="PANTHER" id="PTHR22911:SF6">
    <property type="entry name" value="SOLUTE CARRIER FAMILY 35 MEMBER G1"/>
    <property type="match status" value="1"/>
</dbReference>
<comment type="subcellular location">
    <subcellularLocation>
        <location evidence="1">Membrane</location>
        <topology evidence="1">Multi-pass membrane protein</topology>
    </subcellularLocation>
</comment>
<feature type="transmembrane region" description="Helical" evidence="6">
    <location>
        <begin position="127"/>
        <end position="147"/>
    </location>
</feature>
<keyword evidence="9" id="KW-1185">Reference proteome</keyword>
<dbReference type="Pfam" id="PF00892">
    <property type="entry name" value="EamA"/>
    <property type="match status" value="2"/>
</dbReference>
<dbReference type="PANTHER" id="PTHR22911">
    <property type="entry name" value="ACYL-MALONYL CONDENSING ENZYME-RELATED"/>
    <property type="match status" value="1"/>
</dbReference>
<proteinExistence type="inferred from homology"/>
<reference evidence="8 9" key="2">
    <citation type="submission" date="2020-03" db="EMBL/GenBank/DDBJ databases">
        <title>Kangsaoukella pontilimi gen. nov., sp. nov., a new member of the family Rhodobacteraceae isolated from a tidal mudflat.</title>
        <authorList>
            <person name="Kim I.S."/>
        </authorList>
    </citation>
    <scope>NUCLEOTIDE SEQUENCE [LARGE SCALE GENOMIC DNA]</scope>
    <source>
        <strain evidence="8 9">GH1-50</strain>
    </source>
</reference>
<feature type="transmembrane region" description="Helical" evidence="6">
    <location>
        <begin position="275"/>
        <end position="293"/>
    </location>
</feature>
<dbReference type="InterPro" id="IPR037185">
    <property type="entry name" value="EmrE-like"/>
</dbReference>
<evidence type="ECO:0000256" key="3">
    <source>
        <dbReference type="ARBA" id="ARBA00022692"/>
    </source>
</evidence>
<evidence type="ECO:0000256" key="6">
    <source>
        <dbReference type="SAM" id="Phobius"/>
    </source>
</evidence>
<keyword evidence="3 6" id="KW-0812">Transmembrane</keyword>
<keyword evidence="4 6" id="KW-1133">Transmembrane helix</keyword>
<organism evidence="8 9">
    <name type="scientific">Kangsaoukella pontilimi</name>
    <dbReference type="NCBI Taxonomy" id="2691042"/>
    <lineage>
        <taxon>Bacteria</taxon>
        <taxon>Pseudomonadati</taxon>
        <taxon>Pseudomonadota</taxon>
        <taxon>Alphaproteobacteria</taxon>
        <taxon>Rhodobacterales</taxon>
        <taxon>Paracoccaceae</taxon>
        <taxon>Kangsaoukella</taxon>
    </lineage>
</organism>
<feature type="domain" description="EamA" evidence="7">
    <location>
        <begin position="162"/>
        <end position="292"/>
    </location>
</feature>
<dbReference type="EMBL" id="WUPT01000002">
    <property type="protein sequence ID" value="MXQ08366.1"/>
    <property type="molecule type" value="Genomic_DNA"/>
</dbReference>
<dbReference type="SUPFAM" id="SSF103481">
    <property type="entry name" value="Multidrug resistance efflux transporter EmrE"/>
    <property type="match status" value="2"/>
</dbReference>
<dbReference type="RefSeq" id="WP_160764295.1">
    <property type="nucleotide sequence ID" value="NZ_WUPT01000002.1"/>
</dbReference>
<gene>
    <name evidence="8" type="ORF">GQ651_10965</name>
</gene>
<sequence>MSFAPVDPFRAIALKVISVLLFVVMASFIKAASAEVPPGETVFFRSFFALPVIIGWLAWQGQLGTGLKTENPLGHLWRGLIGTMAMGMSFAGLAILPLYEVKAIQYAMPLFVVILAAMFLGETIRKVRLTAVGMGMVGVLIILWPRLSAFGSDAPFDPMLAFGTMIVLTGSFCAALAQVFVRRLVETENTAAIVFYFSITATLLSLITLPFGWKVPSGETLLYLLGAGLVGGTGQILLTSSYRYADASIIAPFEYSSMLFAVTIGFVWFDEVPTAMMMLGAAIVIAAGVLIILRERYLKIQRGKARNVVTKYG</sequence>
<feature type="transmembrane region" description="Helical" evidence="6">
    <location>
        <begin position="193"/>
        <end position="215"/>
    </location>
</feature>
<evidence type="ECO:0000259" key="7">
    <source>
        <dbReference type="Pfam" id="PF00892"/>
    </source>
</evidence>
<feature type="transmembrane region" description="Helical" evidence="6">
    <location>
        <begin position="12"/>
        <end position="30"/>
    </location>
</feature>
<protein>
    <submittedName>
        <fullName evidence="8">EamA family transporter</fullName>
    </submittedName>
</protein>
<name>A0A7C9IS77_9RHOB</name>
<dbReference type="InterPro" id="IPR000620">
    <property type="entry name" value="EamA_dom"/>
</dbReference>
<evidence type="ECO:0000256" key="1">
    <source>
        <dbReference type="ARBA" id="ARBA00004141"/>
    </source>
</evidence>
<accession>A0A7C9IS77</accession>
<evidence type="ECO:0000256" key="5">
    <source>
        <dbReference type="ARBA" id="ARBA00023136"/>
    </source>
</evidence>
<reference evidence="8 9" key="1">
    <citation type="submission" date="2019-12" db="EMBL/GenBank/DDBJ databases">
        <authorList>
            <person name="Lee S.D."/>
        </authorList>
    </citation>
    <scope>NUCLEOTIDE SEQUENCE [LARGE SCALE GENOMIC DNA]</scope>
    <source>
        <strain evidence="8 9">GH1-50</strain>
    </source>
</reference>
<feature type="transmembrane region" description="Helical" evidence="6">
    <location>
        <begin position="103"/>
        <end position="120"/>
    </location>
</feature>
<evidence type="ECO:0000313" key="8">
    <source>
        <dbReference type="EMBL" id="MXQ08366.1"/>
    </source>
</evidence>
<feature type="domain" description="EamA" evidence="7">
    <location>
        <begin position="11"/>
        <end position="143"/>
    </location>
</feature>
<dbReference type="Proteomes" id="UP000480350">
    <property type="component" value="Unassembled WGS sequence"/>
</dbReference>
<comment type="caution">
    <text evidence="8">The sequence shown here is derived from an EMBL/GenBank/DDBJ whole genome shotgun (WGS) entry which is preliminary data.</text>
</comment>
<dbReference type="GO" id="GO:0016020">
    <property type="term" value="C:membrane"/>
    <property type="evidence" value="ECO:0007669"/>
    <property type="project" value="UniProtKB-SubCell"/>
</dbReference>
<evidence type="ECO:0000256" key="4">
    <source>
        <dbReference type="ARBA" id="ARBA00022989"/>
    </source>
</evidence>
<feature type="transmembrane region" description="Helical" evidence="6">
    <location>
        <begin position="221"/>
        <end position="238"/>
    </location>
</feature>
<evidence type="ECO:0000256" key="2">
    <source>
        <dbReference type="ARBA" id="ARBA00009853"/>
    </source>
</evidence>
<feature type="transmembrane region" description="Helical" evidence="6">
    <location>
        <begin position="159"/>
        <end position="181"/>
    </location>
</feature>
<comment type="similarity">
    <text evidence="2">Belongs to the drug/metabolite transporter (DMT) superfamily. 10 TMS drug/metabolite exporter (DME) (TC 2.A.7.3) family.</text>
</comment>